<evidence type="ECO:0000256" key="1">
    <source>
        <dbReference type="SAM" id="MobiDB-lite"/>
    </source>
</evidence>
<feature type="compositionally biased region" description="Basic and acidic residues" evidence="1">
    <location>
        <begin position="150"/>
        <end position="170"/>
    </location>
</feature>
<gene>
    <name evidence="2" type="ORF">ARMSODRAFT_1064737</name>
</gene>
<organism evidence="2 3">
    <name type="scientific">Armillaria solidipes</name>
    <dbReference type="NCBI Taxonomy" id="1076256"/>
    <lineage>
        <taxon>Eukaryota</taxon>
        <taxon>Fungi</taxon>
        <taxon>Dikarya</taxon>
        <taxon>Basidiomycota</taxon>
        <taxon>Agaricomycotina</taxon>
        <taxon>Agaricomycetes</taxon>
        <taxon>Agaricomycetidae</taxon>
        <taxon>Agaricales</taxon>
        <taxon>Marasmiineae</taxon>
        <taxon>Physalacriaceae</taxon>
        <taxon>Armillaria</taxon>
    </lineage>
</organism>
<evidence type="ECO:0000313" key="2">
    <source>
        <dbReference type="EMBL" id="PBK61521.1"/>
    </source>
</evidence>
<dbReference type="EMBL" id="KZ293475">
    <property type="protein sequence ID" value="PBK61521.1"/>
    <property type="molecule type" value="Genomic_DNA"/>
</dbReference>
<proteinExistence type="predicted"/>
<accession>A0A2H3ARX3</accession>
<feature type="non-terminal residue" evidence="2">
    <location>
        <position position="1"/>
    </location>
</feature>
<dbReference type="AlphaFoldDB" id="A0A2H3ARX3"/>
<keyword evidence="3" id="KW-1185">Reference proteome</keyword>
<dbReference type="Proteomes" id="UP000218334">
    <property type="component" value="Unassembled WGS sequence"/>
</dbReference>
<evidence type="ECO:0000313" key="3">
    <source>
        <dbReference type="Proteomes" id="UP000218334"/>
    </source>
</evidence>
<sequence length="350" mass="40375">AVATNARIESRSLSYHRTVINVRLERCNKNDLDRRRSIHREMKKEARYLQHTKLSASQNRTVRIMNCRSPKEEQTGDTVRESDLKDTPRKNILTGQRVWCRKKAHLERPRLVKKGQSTCNVTPLLLPLMRQSNEDQRLSVKYLDTGKYATDMDRRPREGHESRRGKEKAHSNPQEQEIQISLRLQRKERDLTLTNEESVEAWRAGKIGKAIRESEVRVVLASFRAAAKSERTELMVLIQITGRLKLPVLDMQLSTHESSQIPILYYFDQKFTQGEVLGKKSIGFAKYGDFVVQTPLLGVMIYQFGSVQGGVNFRSVASQSTEGVAVTQWDRDRGNCARVDVEFEEKQYKI</sequence>
<name>A0A2H3ARX3_9AGAR</name>
<protein>
    <submittedName>
        <fullName evidence="2">Uncharacterized protein</fullName>
    </submittedName>
</protein>
<reference evidence="3" key="1">
    <citation type="journal article" date="2017" name="Nat. Ecol. Evol.">
        <title>Genome expansion and lineage-specific genetic innovations in the forest pathogenic fungi Armillaria.</title>
        <authorList>
            <person name="Sipos G."/>
            <person name="Prasanna A.N."/>
            <person name="Walter M.C."/>
            <person name="O'Connor E."/>
            <person name="Balint B."/>
            <person name="Krizsan K."/>
            <person name="Kiss B."/>
            <person name="Hess J."/>
            <person name="Varga T."/>
            <person name="Slot J."/>
            <person name="Riley R."/>
            <person name="Boka B."/>
            <person name="Rigling D."/>
            <person name="Barry K."/>
            <person name="Lee J."/>
            <person name="Mihaltcheva S."/>
            <person name="LaButti K."/>
            <person name="Lipzen A."/>
            <person name="Waldron R."/>
            <person name="Moloney N.M."/>
            <person name="Sperisen C."/>
            <person name="Kredics L."/>
            <person name="Vagvoelgyi C."/>
            <person name="Patrignani A."/>
            <person name="Fitzpatrick D."/>
            <person name="Nagy I."/>
            <person name="Doyle S."/>
            <person name="Anderson J.B."/>
            <person name="Grigoriev I.V."/>
            <person name="Gueldener U."/>
            <person name="Muensterkoetter M."/>
            <person name="Nagy L.G."/>
        </authorList>
    </citation>
    <scope>NUCLEOTIDE SEQUENCE [LARGE SCALE GENOMIC DNA]</scope>
    <source>
        <strain evidence="3">28-4</strain>
    </source>
</reference>
<feature type="region of interest" description="Disordered" evidence="1">
    <location>
        <begin position="147"/>
        <end position="176"/>
    </location>
</feature>